<proteinExistence type="predicted"/>
<dbReference type="OrthoDB" id="9801785at2"/>
<sequence length="118" mass="12731">MRDVAEGLIVAVGRGRAGHRFMLGGEAIPLKQILELMAAIRGRRARRFEVAGRVAEIGAAVLEFIADHVTRRSHSDKAEGVRITLRAEAIEQKGAGRCAHFSTAECCAVLVGTPRRGE</sequence>
<dbReference type="Proteomes" id="UP000052023">
    <property type="component" value="Unassembled WGS sequence"/>
</dbReference>
<name>A0A0R3MNZ4_9BRAD</name>
<protein>
    <submittedName>
        <fullName evidence="1">Uncharacterized protein</fullName>
    </submittedName>
</protein>
<dbReference type="Gene3D" id="3.40.50.720">
    <property type="entry name" value="NAD(P)-binding Rossmann-like Domain"/>
    <property type="match status" value="1"/>
</dbReference>
<evidence type="ECO:0000313" key="1">
    <source>
        <dbReference type="EMBL" id="KRR19216.1"/>
    </source>
</evidence>
<keyword evidence="2" id="KW-1185">Reference proteome</keyword>
<gene>
    <name evidence="1" type="ORF">CQ13_34205</name>
</gene>
<evidence type="ECO:0000313" key="2">
    <source>
        <dbReference type="Proteomes" id="UP000052023"/>
    </source>
</evidence>
<accession>A0A0R3MNZ4</accession>
<comment type="caution">
    <text evidence="1">The sequence shown here is derived from an EMBL/GenBank/DDBJ whole genome shotgun (WGS) entry which is preliminary data.</text>
</comment>
<dbReference type="EMBL" id="LLYA01000189">
    <property type="protein sequence ID" value="KRR19216.1"/>
    <property type="molecule type" value="Genomic_DNA"/>
</dbReference>
<dbReference type="AlphaFoldDB" id="A0A0R3MNZ4"/>
<reference evidence="1 2" key="1">
    <citation type="submission" date="2014-03" db="EMBL/GenBank/DDBJ databases">
        <title>Bradyrhizobium valentinum sp. nov., isolated from effective nodules of Lupinus mariae-josephae, a lupine endemic of basic-lime soils in Eastern Spain.</title>
        <authorList>
            <person name="Duran D."/>
            <person name="Rey L."/>
            <person name="Navarro A."/>
            <person name="Busquets A."/>
            <person name="Imperial J."/>
            <person name="Ruiz-Argueso T."/>
        </authorList>
    </citation>
    <scope>NUCLEOTIDE SEQUENCE [LARGE SCALE GENOMIC DNA]</scope>
    <source>
        <strain evidence="1 2">Ro19</strain>
    </source>
</reference>
<organism evidence="1 2">
    <name type="scientific">Bradyrhizobium retamae</name>
    <dbReference type="NCBI Taxonomy" id="1300035"/>
    <lineage>
        <taxon>Bacteria</taxon>
        <taxon>Pseudomonadati</taxon>
        <taxon>Pseudomonadota</taxon>
        <taxon>Alphaproteobacteria</taxon>
        <taxon>Hyphomicrobiales</taxon>
        <taxon>Nitrobacteraceae</taxon>
        <taxon>Bradyrhizobium</taxon>
    </lineage>
</organism>